<gene>
    <name evidence="7" type="primary">sppA</name>
    <name evidence="7" type="ORF">H7F53_14660</name>
</gene>
<dbReference type="NCBIfam" id="TIGR00705">
    <property type="entry name" value="SppA_67K"/>
    <property type="match status" value="1"/>
</dbReference>
<evidence type="ECO:0000313" key="7">
    <source>
        <dbReference type="EMBL" id="MBC2670391.1"/>
    </source>
</evidence>
<evidence type="ECO:0000256" key="2">
    <source>
        <dbReference type="ARBA" id="ARBA00022670"/>
    </source>
</evidence>
<dbReference type="GO" id="GO:0016020">
    <property type="term" value="C:membrane"/>
    <property type="evidence" value="ECO:0007669"/>
    <property type="project" value="InterPro"/>
</dbReference>
<dbReference type="InterPro" id="IPR002142">
    <property type="entry name" value="Peptidase_S49"/>
</dbReference>
<dbReference type="CDD" id="cd07023">
    <property type="entry name" value="S49_Sppa_N_C"/>
    <property type="match status" value="1"/>
</dbReference>
<dbReference type="CDD" id="cd07018">
    <property type="entry name" value="S49_SppA_67K_type"/>
    <property type="match status" value="1"/>
</dbReference>
<dbReference type="PANTHER" id="PTHR33209:SF1">
    <property type="entry name" value="PEPTIDASE S49 DOMAIN-CONTAINING PROTEIN"/>
    <property type="match status" value="1"/>
</dbReference>
<feature type="domain" description="Peptidase S49" evidence="6">
    <location>
        <begin position="126"/>
        <end position="281"/>
    </location>
</feature>
<name>A0A7X1KR39_9SPHN</name>
<dbReference type="GO" id="GO:0006465">
    <property type="term" value="P:signal peptide processing"/>
    <property type="evidence" value="ECO:0007669"/>
    <property type="project" value="InterPro"/>
</dbReference>
<evidence type="ECO:0000256" key="5">
    <source>
        <dbReference type="PIRSR" id="PIRSR001217-1"/>
    </source>
</evidence>
<sequence length="626" mass="65457">MIFARKVWKLLVAIKDGLVLLLLLLFFGALYAGLSSRPSPAQVREGALLLRLKGVVVEEPQQVDPLTALASRAMPETEYRARDLVRALDAAARDGRIKAVALDLTGFGGGGFVHLTEIGAALDRVRAAKKPVLAYGATLDDDALLLAAHASEIWIHPLGGAYITGPGGHTPYFKALIDRFKINVHVYRVGTYKDFVEPYEREDMSAPSREARSAVLQAIFGQWQDNVRKARPRVRLDLATTGLVNTIRAAGGDTATGALAAGLADRIGDRAAFGTRVAELAGKDPADRAPGAFAHTSLRTWMAANPAPSGGKRIGVVTIAGEIVDGDAGPGVAGGDRIAALLESSAAADLAGLVIRVDSPGGSVMASERIRGAIERIKARGVPVAVSMANVAASGGYWVSTPGTRIFAEPGTITGSIGIFAVLPSFERTLADYGVRSDGVRTTPLSGQPDVLGGFSPEVEQLLQANIEGGYQRFIGLVAGARGKSPAQIDAIAQGRIWDGGTARQIGLVDQFGALDDALAWVAGQAKLGEGTWSPLYLGQSDNRYASLLQQVFGGQDDESDAPEGDVFAALAQRQQARLMAALAGADRIVSGRGAQAYCLGCPAQPGAAVAPQPGPLTRWVAALLR</sequence>
<accession>A0A7X1KR39</accession>
<evidence type="ECO:0000313" key="8">
    <source>
        <dbReference type="Proteomes" id="UP000551327"/>
    </source>
</evidence>
<protein>
    <submittedName>
        <fullName evidence="7">Signal peptide peptidase SppA</fullName>
    </submittedName>
</protein>
<organism evidence="7 8">
    <name type="scientific">Novosphingobium piscinae</name>
    <dbReference type="NCBI Taxonomy" id="1507448"/>
    <lineage>
        <taxon>Bacteria</taxon>
        <taxon>Pseudomonadati</taxon>
        <taxon>Pseudomonadota</taxon>
        <taxon>Alphaproteobacteria</taxon>
        <taxon>Sphingomonadales</taxon>
        <taxon>Sphingomonadaceae</taxon>
        <taxon>Novosphingobium</taxon>
    </lineage>
</organism>
<dbReference type="Pfam" id="PF01343">
    <property type="entry name" value="Peptidase_S49"/>
    <property type="match status" value="2"/>
</dbReference>
<feature type="active site" description="Proton donor/acceptor" evidence="5">
    <location>
        <position position="193"/>
    </location>
</feature>
<reference evidence="7 8" key="1">
    <citation type="submission" date="2020-08" db="EMBL/GenBank/DDBJ databases">
        <title>The genome sequence of type strain Novosphingobium piscinae KCTC 42194.</title>
        <authorList>
            <person name="Liu Y."/>
        </authorList>
    </citation>
    <scope>NUCLEOTIDE SEQUENCE [LARGE SCALE GENOMIC DNA]</scope>
    <source>
        <strain evidence="7 8">KCTC 42194</strain>
    </source>
</reference>
<dbReference type="Proteomes" id="UP000551327">
    <property type="component" value="Unassembled WGS sequence"/>
</dbReference>
<comment type="caution">
    <text evidence="7">The sequence shown here is derived from an EMBL/GenBank/DDBJ whole genome shotgun (WGS) entry which is preliminary data.</text>
</comment>
<dbReference type="AlphaFoldDB" id="A0A7X1KR39"/>
<keyword evidence="8" id="KW-1185">Reference proteome</keyword>
<keyword evidence="3" id="KW-0378">Hydrolase</keyword>
<dbReference type="PIRSF" id="PIRSF001217">
    <property type="entry name" value="Protease_4_SppA"/>
    <property type="match status" value="1"/>
</dbReference>
<evidence type="ECO:0000256" key="3">
    <source>
        <dbReference type="ARBA" id="ARBA00022801"/>
    </source>
</evidence>
<evidence type="ECO:0000259" key="6">
    <source>
        <dbReference type="Pfam" id="PF01343"/>
    </source>
</evidence>
<dbReference type="GO" id="GO:0008236">
    <property type="term" value="F:serine-type peptidase activity"/>
    <property type="evidence" value="ECO:0007669"/>
    <property type="project" value="UniProtKB-KW"/>
</dbReference>
<dbReference type="EMBL" id="JACLAX010000018">
    <property type="protein sequence ID" value="MBC2670391.1"/>
    <property type="molecule type" value="Genomic_DNA"/>
</dbReference>
<dbReference type="InterPro" id="IPR047272">
    <property type="entry name" value="S49_SppA_C"/>
</dbReference>
<evidence type="ECO:0000256" key="4">
    <source>
        <dbReference type="ARBA" id="ARBA00022825"/>
    </source>
</evidence>
<comment type="similarity">
    <text evidence="1">Belongs to the peptidase S49 family.</text>
</comment>
<feature type="domain" description="Peptidase S49" evidence="6">
    <location>
        <begin position="378"/>
        <end position="528"/>
    </location>
</feature>
<dbReference type="SUPFAM" id="SSF52096">
    <property type="entry name" value="ClpP/crotonase"/>
    <property type="match status" value="2"/>
</dbReference>
<dbReference type="InterPro" id="IPR004634">
    <property type="entry name" value="Pept_S49_pIV"/>
</dbReference>
<dbReference type="InterPro" id="IPR029045">
    <property type="entry name" value="ClpP/crotonase-like_dom_sf"/>
</dbReference>
<dbReference type="RefSeq" id="WP_185680250.1">
    <property type="nucleotide sequence ID" value="NZ_JACLAX010000018.1"/>
</dbReference>
<evidence type="ECO:0000256" key="1">
    <source>
        <dbReference type="ARBA" id="ARBA00008683"/>
    </source>
</evidence>
<feature type="active site" description="Nucleophile" evidence="5">
    <location>
        <position position="394"/>
    </location>
</feature>
<dbReference type="Gene3D" id="3.90.226.10">
    <property type="entry name" value="2-enoyl-CoA Hydratase, Chain A, domain 1"/>
    <property type="match status" value="3"/>
</dbReference>
<dbReference type="InterPro" id="IPR047217">
    <property type="entry name" value="S49_SppA_67K_type_N"/>
</dbReference>
<dbReference type="PANTHER" id="PTHR33209">
    <property type="entry name" value="PROTEASE 4"/>
    <property type="match status" value="1"/>
</dbReference>
<proteinExistence type="inferred from homology"/>
<dbReference type="Gene3D" id="6.20.330.10">
    <property type="match status" value="1"/>
</dbReference>
<keyword evidence="4" id="KW-0720">Serine protease</keyword>
<keyword evidence="2" id="KW-0645">Protease</keyword>